<feature type="compositionally biased region" description="Acidic residues" evidence="1">
    <location>
        <begin position="474"/>
        <end position="502"/>
    </location>
</feature>
<dbReference type="InterPro" id="IPR000048">
    <property type="entry name" value="IQ_motif_EF-hand-BS"/>
</dbReference>
<name>A0ABN7ANZ9_9HEMI</name>
<feature type="compositionally biased region" description="Polar residues" evidence="1">
    <location>
        <begin position="450"/>
        <end position="471"/>
    </location>
</feature>
<reference evidence="2 3" key="1">
    <citation type="submission" date="2023-09" db="EMBL/GenBank/DDBJ databases">
        <title>Nesidiocoris tenuis whole genome shotgun sequence.</title>
        <authorList>
            <person name="Shibata T."/>
            <person name="Shimoda M."/>
            <person name="Kobayashi T."/>
            <person name="Uehara T."/>
        </authorList>
    </citation>
    <scope>NUCLEOTIDE SEQUENCE [LARGE SCALE GENOMIC DNA]</scope>
    <source>
        <strain evidence="2 3">Japan</strain>
    </source>
</reference>
<gene>
    <name evidence="2" type="ORF">NTJ_05826</name>
</gene>
<keyword evidence="3" id="KW-1185">Reference proteome</keyword>
<evidence type="ECO:0008006" key="4">
    <source>
        <dbReference type="Google" id="ProtNLM"/>
    </source>
</evidence>
<evidence type="ECO:0000256" key="1">
    <source>
        <dbReference type="SAM" id="MobiDB-lite"/>
    </source>
</evidence>
<evidence type="ECO:0000313" key="3">
    <source>
        <dbReference type="Proteomes" id="UP001307889"/>
    </source>
</evidence>
<dbReference type="SUPFAM" id="SSF47391">
    <property type="entry name" value="Dimerization-anchoring domain of cAMP-dependent PK regulatory subunit"/>
    <property type="match status" value="1"/>
</dbReference>
<feature type="compositionally biased region" description="Low complexity" evidence="1">
    <location>
        <begin position="326"/>
        <end position="339"/>
    </location>
</feature>
<feature type="compositionally biased region" description="Low complexity" evidence="1">
    <location>
        <begin position="367"/>
        <end position="381"/>
    </location>
</feature>
<dbReference type="Proteomes" id="UP001307889">
    <property type="component" value="Chromosome 4"/>
</dbReference>
<dbReference type="SMART" id="SM00015">
    <property type="entry name" value="IQ"/>
    <property type="match status" value="2"/>
</dbReference>
<dbReference type="Gene3D" id="1.20.5.190">
    <property type="match status" value="1"/>
</dbReference>
<protein>
    <recommendedName>
        <fullName evidence="4">RIIa domain-containing protein</fullName>
    </recommendedName>
</protein>
<organism evidence="2 3">
    <name type="scientific">Nesidiocoris tenuis</name>
    <dbReference type="NCBI Taxonomy" id="355587"/>
    <lineage>
        <taxon>Eukaryota</taxon>
        <taxon>Metazoa</taxon>
        <taxon>Ecdysozoa</taxon>
        <taxon>Arthropoda</taxon>
        <taxon>Hexapoda</taxon>
        <taxon>Insecta</taxon>
        <taxon>Pterygota</taxon>
        <taxon>Neoptera</taxon>
        <taxon>Paraneoptera</taxon>
        <taxon>Hemiptera</taxon>
        <taxon>Heteroptera</taxon>
        <taxon>Panheteroptera</taxon>
        <taxon>Cimicomorpha</taxon>
        <taxon>Miridae</taxon>
        <taxon>Dicyphina</taxon>
        <taxon>Nesidiocoris</taxon>
    </lineage>
</organism>
<dbReference type="Pfam" id="PF00612">
    <property type="entry name" value="IQ"/>
    <property type="match status" value="1"/>
</dbReference>
<dbReference type="PROSITE" id="PS50096">
    <property type="entry name" value="IQ"/>
    <property type="match status" value="1"/>
</dbReference>
<dbReference type="Gene3D" id="1.20.890.10">
    <property type="entry name" value="cAMP-dependent protein kinase regulatory subunit, dimerization-anchoring domain"/>
    <property type="match status" value="1"/>
</dbReference>
<evidence type="ECO:0000313" key="2">
    <source>
        <dbReference type="EMBL" id="BES93017.1"/>
    </source>
</evidence>
<dbReference type="EMBL" id="AP028912">
    <property type="protein sequence ID" value="BES93017.1"/>
    <property type="molecule type" value="Genomic_DNA"/>
</dbReference>
<sequence>MNPTILLQGEKHTFSVPEGLSELLADIAREVMRAQPTQILPFICDYLTALIITRDAAKNAIKIVDETFDNELMKYSVHLKSSPDKVLWAVRVIQKALRRYLTKKRARDLRMGQLGFKRADKDSDLANIPEEKVDMSSFLKARKITYLQGHYASITIQKAWRGYWARKILRSAHSTLREMMPFDGSKLETEKYAPGWANMWLEIFETPEPTVTPFQKGKVYPVKSPSQVILPRRDVQVNRHRIQPLFAEGEEENTFGLSGSQRSTPAASMMAVDHNLDDDDTEITGEYQDQFEGEGIASLSQSSKSLLQDEPSNDFQMTPIAELDVGSDLKSKSSSAVSSSKKRGGSSRSSLVQAASGKSIPILATESASSVQQSRPSSRASLKIAEGGESFKNVKLTSGSNSKLSLKKSEGSPESTKSATGSKKSLVFADASKTSLKATVPSPDEEESALVSQMSNETQEVLTSRSSTAKTGTFEEDSEITETLTETDYEELESDGVDGGIE</sequence>
<feature type="region of interest" description="Disordered" evidence="1">
    <location>
        <begin position="326"/>
        <end position="502"/>
    </location>
</feature>
<proteinExistence type="predicted"/>
<accession>A0ABN7ANZ9</accession>